<dbReference type="AlphaFoldDB" id="A0A2Z6RML2"/>
<reference evidence="3 4" key="1">
    <citation type="submission" date="2017-11" db="EMBL/GenBank/DDBJ databases">
        <title>The genome of Rhizophagus clarus HR1 reveals common genetic basis of auxotrophy among arbuscular mycorrhizal fungi.</title>
        <authorList>
            <person name="Kobayashi Y."/>
        </authorList>
    </citation>
    <scope>NUCLEOTIDE SEQUENCE [LARGE SCALE GENOMIC DNA]</scope>
    <source>
        <strain evidence="3 4">HR1</strain>
    </source>
</reference>
<evidence type="ECO:0000256" key="1">
    <source>
        <dbReference type="ARBA" id="ARBA00022737"/>
    </source>
</evidence>
<feature type="domain" description="MIR" evidence="2">
    <location>
        <begin position="155"/>
        <end position="211"/>
    </location>
</feature>
<dbReference type="Proteomes" id="UP000247702">
    <property type="component" value="Unassembled WGS sequence"/>
</dbReference>
<keyword evidence="4" id="KW-1185">Reference proteome</keyword>
<comment type="caution">
    <text evidence="3">The sequence shown here is derived from an EMBL/GenBank/DDBJ whole genome shotgun (WGS) entry which is preliminary data.</text>
</comment>
<organism evidence="3 4">
    <name type="scientific">Rhizophagus clarus</name>
    <dbReference type="NCBI Taxonomy" id="94130"/>
    <lineage>
        <taxon>Eukaryota</taxon>
        <taxon>Fungi</taxon>
        <taxon>Fungi incertae sedis</taxon>
        <taxon>Mucoromycota</taxon>
        <taxon>Glomeromycotina</taxon>
        <taxon>Glomeromycetes</taxon>
        <taxon>Glomerales</taxon>
        <taxon>Glomeraceae</taxon>
        <taxon>Rhizophagus</taxon>
    </lineage>
</organism>
<gene>
    <name evidence="3" type="ORF">RclHR1_03500019</name>
</gene>
<dbReference type="PROSITE" id="PS50919">
    <property type="entry name" value="MIR"/>
    <property type="match status" value="1"/>
</dbReference>
<evidence type="ECO:0000313" key="3">
    <source>
        <dbReference type="EMBL" id="GBB99394.1"/>
    </source>
</evidence>
<sequence>MEIPKYNATVHPDEWIKDVQTKCLIHKIRQERDVLQICKLNITINLTTEPTTIGELTEGLKAHPTFDIFKNSCKEKLEKMKYEGGEGGNTAEFLAEFRSLCNNAEITNPREVRSRLLRTYPSHEFFRNEFSNRTSDITSIDEIFRLYSEVIADSSKVIKYGPEFLIAIKHLETGRYLSSCEVNYETGSQRQVIFAGEKILNDNCWWYLTCEVPDPHKKEYQKNKVLYEDKVYLTHNKTKATISLSKFSMAPATGHLEYSEVHCFEFAYSVFHFVKTDQTNEDNTTPYLKARDRVYIRTTNYVLRSHDVNFMIENKKDDNGSSDVKPYIFQEVVGHKEKVGKDDEWLIEKK</sequence>
<keyword evidence="1" id="KW-0677">Repeat</keyword>
<dbReference type="Gene3D" id="2.80.10.50">
    <property type="match status" value="1"/>
</dbReference>
<dbReference type="SUPFAM" id="SSF82109">
    <property type="entry name" value="MIR domain"/>
    <property type="match status" value="1"/>
</dbReference>
<dbReference type="EMBL" id="BEXD01002780">
    <property type="protein sequence ID" value="GBB99394.1"/>
    <property type="molecule type" value="Genomic_DNA"/>
</dbReference>
<name>A0A2Z6RML2_9GLOM</name>
<accession>A0A2Z6RML2</accession>
<protein>
    <recommendedName>
        <fullName evidence="2">MIR domain-containing protein</fullName>
    </recommendedName>
</protein>
<evidence type="ECO:0000259" key="2">
    <source>
        <dbReference type="PROSITE" id="PS50919"/>
    </source>
</evidence>
<evidence type="ECO:0000313" key="4">
    <source>
        <dbReference type="Proteomes" id="UP000247702"/>
    </source>
</evidence>
<dbReference type="InterPro" id="IPR016093">
    <property type="entry name" value="MIR_motif"/>
</dbReference>
<proteinExistence type="predicted"/>
<dbReference type="CDD" id="cd23263">
    <property type="entry name" value="beta-trefoil_MIR"/>
    <property type="match status" value="1"/>
</dbReference>
<dbReference type="InterPro" id="IPR036300">
    <property type="entry name" value="MIR_dom_sf"/>
</dbReference>